<dbReference type="AlphaFoldDB" id="A0A9P7RJX3"/>
<protein>
    <submittedName>
        <fullName evidence="2">Uncharacterized protein</fullName>
    </submittedName>
</protein>
<dbReference type="EMBL" id="JAESDN010000001">
    <property type="protein sequence ID" value="KAG7059494.1"/>
    <property type="molecule type" value="Genomic_DNA"/>
</dbReference>
<organism evidence="2 3">
    <name type="scientific">Colletotrichum scovillei</name>
    <dbReference type="NCBI Taxonomy" id="1209932"/>
    <lineage>
        <taxon>Eukaryota</taxon>
        <taxon>Fungi</taxon>
        <taxon>Dikarya</taxon>
        <taxon>Ascomycota</taxon>
        <taxon>Pezizomycotina</taxon>
        <taxon>Sordariomycetes</taxon>
        <taxon>Hypocreomycetidae</taxon>
        <taxon>Glomerellales</taxon>
        <taxon>Glomerellaceae</taxon>
        <taxon>Colletotrichum</taxon>
        <taxon>Colletotrichum acutatum species complex</taxon>
    </lineage>
</organism>
<feature type="non-terminal residue" evidence="2">
    <location>
        <position position="68"/>
    </location>
</feature>
<proteinExistence type="predicted"/>
<accession>A0A9P7RJX3</accession>
<dbReference type="Proteomes" id="UP000699042">
    <property type="component" value="Unassembled WGS sequence"/>
</dbReference>
<evidence type="ECO:0000256" key="1">
    <source>
        <dbReference type="SAM" id="MobiDB-lite"/>
    </source>
</evidence>
<reference evidence="2" key="1">
    <citation type="submission" date="2021-05" db="EMBL/GenBank/DDBJ databases">
        <title>Comparative genomics of three Colletotrichum scovillei strains and genetic complementation revealed genes involved fungal growth and virulence on chili pepper.</title>
        <authorList>
            <person name="Hsieh D.-K."/>
            <person name="Chuang S.-C."/>
            <person name="Chen C.-Y."/>
            <person name="Chao Y.-T."/>
            <person name="Lu M.-Y.J."/>
            <person name="Lee M.-H."/>
            <person name="Shih M.-C."/>
        </authorList>
    </citation>
    <scope>NUCLEOTIDE SEQUENCE</scope>
    <source>
        <strain evidence="2">Coll-153</strain>
    </source>
</reference>
<comment type="caution">
    <text evidence="2">The sequence shown here is derived from an EMBL/GenBank/DDBJ whole genome shotgun (WGS) entry which is preliminary data.</text>
</comment>
<evidence type="ECO:0000313" key="2">
    <source>
        <dbReference type="EMBL" id="KAG7059494.1"/>
    </source>
</evidence>
<sequence length="68" mass="7854">MRNSPQDQHVVTMTWRRENFFSSPATLCQRSNPRYLPLCHISGYRPPSAKDDRIPSLPLRQAPKTQSS</sequence>
<name>A0A9P7RJX3_9PEZI</name>
<keyword evidence="3" id="KW-1185">Reference proteome</keyword>
<evidence type="ECO:0000313" key="3">
    <source>
        <dbReference type="Proteomes" id="UP000699042"/>
    </source>
</evidence>
<gene>
    <name evidence="2" type="ORF">JMJ77_006856</name>
</gene>
<feature type="region of interest" description="Disordered" evidence="1">
    <location>
        <begin position="44"/>
        <end position="68"/>
    </location>
</feature>